<feature type="domain" description="N-acetyltransferase" evidence="1">
    <location>
        <begin position="1"/>
        <end position="149"/>
    </location>
</feature>
<dbReference type="PROSITE" id="PS51186">
    <property type="entry name" value="GNAT"/>
    <property type="match status" value="1"/>
</dbReference>
<proteinExistence type="predicted"/>
<dbReference type="CDD" id="cd04301">
    <property type="entry name" value="NAT_SF"/>
    <property type="match status" value="1"/>
</dbReference>
<accession>A0A0Q9Y6K2</accession>
<evidence type="ECO:0000313" key="2">
    <source>
        <dbReference type="EMBL" id="KRG11687.1"/>
    </source>
</evidence>
<sequence>MSIEQVDYEKKTVLRHLIELYNYDFSEFTNDDVNEIGLYDYKYLDNYWNEPNRFPFFIKVDGKYAGFALVRKITNDSSMDIYNSLAEFFVMKKYRKMGVGRTAAINLFEKYIENWEVSVIKENKPAQLFWKKVIYKYTNSTYIENKNEEGDTIFSFKVIN</sequence>
<dbReference type="PATRIC" id="fig|217031.4.peg.5418"/>
<dbReference type="EMBL" id="LDJR01000047">
    <property type="protein sequence ID" value="OAK71018.1"/>
    <property type="molecule type" value="Genomic_DNA"/>
</dbReference>
<dbReference type="AlphaFoldDB" id="A0A0Q9Y6K2"/>
<dbReference type="SUPFAM" id="SSF55729">
    <property type="entry name" value="Acyl-CoA N-acyltransferases (Nat)"/>
    <property type="match status" value="1"/>
</dbReference>
<dbReference type="GO" id="GO:0016747">
    <property type="term" value="F:acyltransferase activity, transferring groups other than amino-acyl groups"/>
    <property type="evidence" value="ECO:0007669"/>
    <property type="project" value="InterPro"/>
</dbReference>
<evidence type="ECO:0000259" key="1">
    <source>
        <dbReference type="PROSITE" id="PS51186"/>
    </source>
</evidence>
<reference evidence="2 4" key="2">
    <citation type="submission" date="2015-06" db="EMBL/GenBank/DDBJ databases">
        <title>Genome sequencing project of Bacillus galactosidilyticus PL133.</title>
        <authorList>
            <person name="Gaiero J."/>
            <person name="Nicol R."/>
            <person name="Habash M."/>
        </authorList>
    </citation>
    <scope>NUCLEOTIDE SEQUENCE [LARGE SCALE GENOMIC DNA]</scope>
    <source>
        <strain evidence="2 4">PL133</strain>
    </source>
</reference>
<dbReference type="Proteomes" id="UP000077881">
    <property type="component" value="Unassembled WGS sequence"/>
</dbReference>
<dbReference type="InterPro" id="IPR016181">
    <property type="entry name" value="Acyl_CoA_acyltransferase"/>
</dbReference>
<comment type="caution">
    <text evidence="2">The sequence shown here is derived from an EMBL/GenBank/DDBJ whole genome shotgun (WGS) entry which is preliminary data.</text>
</comment>
<gene>
    <name evidence="3" type="ORF">ABB05_11265</name>
    <name evidence="2" type="ORF">ACA29_15935</name>
</gene>
<organism evidence="2 4">
    <name type="scientific">Lederbergia galactosidilytica</name>
    <dbReference type="NCBI Taxonomy" id="217031"/>
    <lineage>
        <taxon>Bacteria</taxon>
        <taxon>Bacillati</taxon>
        <taxon>Bacillota</taxon>
        <taxon>Bacilli</taxon>
        <taxon>Bacillales</taxon>
        <taxon>Bacillaceae</taxon>
        <taxon>Lederbergia</taxon>
    </lineage>
</organism>
<name>A0A0Q9Y6K2_9BACI</name>
<protein>
    <submittedName>
        <fullName evidence="2">Acetyltransferase</fullName>
    </submittedName>
</protein>
<dbReference type="Gene3D" id="3.40.630.30">
    <property type="match status" value="1"/>
</dbReference>
<evidence type="ECO:0000313" key="5">
    <source>
        <dbReference type="Proteomes" id="UP000077881"/>
    </source>
</evidence>
<keyword evidence="5" id="KW-1185">Reference proteome</keyword>
<keyword evidence="2" id="KW-0808">Transferase</keyword>
<reference evidence="3 5" key="1">
    <citation type="submission" date="2015-05" db="EMBL/GenBank/DDBJ databases">
        <title>Comparison of genome.</title>
        <authorList>
            <person name="Zheng Z."/>
            <person name="Sun M."/>
        </authorList>
    </citation>
    <scope>NUCLEOTIDE SEQUENCE [LARGE SCALE GENOMIC DNA]</scope>
    <source>
        <strain evidence="3 5">G25-74</strain>
    </source>
</reference>
<dbReference type="InterPro" id="IPR000182">
    <property type="entry name" value="GNAT_dom"/>
</dbReference>
<dbReference type="Proteomes" id="UP000053881">
    <property type="component" value="Unassembled WGS sequence"/>
</dbReference>
<evidence type="ECO:0000313" key="3">
    <source>
        <dbReference type="EMBL" id="OAK71018.1"/>
    </source>
</evidence>
<evidence type="ECO:0000313" key="4">
    <source>
        <dbReference type="Proteomes" id="UP000053881"/>
    </source>
</evidence>
<dbReference type="Pfam" id="PF00583">
    <property type="entry name" value="Acetyltransf_1"/>
    <property type="match status" value="1"/>
</dbReference>
<dbReference type="EMBL" id="LGPB01000117">
    <property type="protein sequence ID" value="KRG11687.1"/>
    <property type="molecule type" value="Genomic_DNA"/>
</dbReference>